<dbReference type="CDD" id="cd22671">
    <property type="entry name" value="FHA_APTX-like"/>
    <property type="match status" value="1"/>
</dbReference>
<dbReference type="NCBIfam" id="TIGR01664">
    <property type="entry name" value="DNA-3'-Pase"/>
    <property type="match status" value="1"/>
</dbReference>
<keyword evidence="4" id="KW-0234">DNA repair</keyword>
<sequence length="505" mass="57344">MLVDLRVSRVQVILSADFNREEVSIKRTGRNPSFLNGVCLEKNKQYTARNSNILELVENGCKYRVKFNKSLECPSIPKANKPITTNSVNTENSDLSPPLKKMKPSIEPCPSQERENKVEWIETKKSLLLCKYGEVDQLIQNTRSKNNLFQIAAFDLDGTIIKTKSGKVHPKGPTDWMIWNDKVPPSLKKLYSDGYLIVIISNQASLKFHANVNPFKSKVEAILEHLNVPMVVLISTDEDFFRKPAPGMWFYLKDVVLGGSQCSMDDSFYVGDAAGRVVKWKPGKAKDFSISDRFFANNVQLTFKTPEAFFLGEREGQYEEPEFLPWDYSTTHNLDDICGDLKSSTSEVIVMVGLPASGKSTFVKTHLVPKGYVSINRDTLGTAAKCEKLLKESLSSRKKVVVDNTNLDVETRRKIVNICQQFNVVPRCFLMDSNFQRCQHNNKFRIIKGGDHAVITPMVMRASLSKFLAPKKEEGFLDIVHVPFIPKFKDDEDRKLYNYHLLVPK</sequence>
<evidence type="ECO:0000256" key="2">
    <source>
        <dbReference type="ARBA" id="ARBA00022763"/>
    </source>
</evidence>
<evidence type="ECO:0000256" key="6">
    <source>
        <dbReference type="SAM" id="MobiDB-lite"/>
    </source>
</evidence>
<dbReference type="GO" id="GO:0003690">
    <property type="term" value="F:double-stranded DNA binding"/>
    <property type="evidence" value="ECO:0007669"/>
    <property type="project" value="TreeGrafter"/>
</dbReference>
<feature type="domain" description="PNK FHA" evidence="7">
    <location>
        <begin position="4"/>
        <end position="42"/>
    </location>
</feature>
<dbReference type="InterPro" id="IPR036412">
    <property type="entry name" value="HAD-like_sf"/>
</dbReference>
<keyword evidence="3" id="KW-0378">Hydrolase</keyword>
<dbReference type="InterPro" id="IPR006551">
    <property type="entry name" value="Polynucleotide_phosphatase"/>
</dbReference>
<dbReference type="GO" id="GO:0046403">
    <property type="term" value="F:polynucleotide 3'-phosphatase activity"/>
    <property type="evidence" value="ECO:0007669"/>
    <property type="project" value="TreeGrafter"/>
</dbReference>
<evidence type="ECO:0000256" key="1">
    <source>
        <dbReference type="ARBA" id="ARBA00004123"/>
    </source>
</evidence>
<dbReference type="Pfam" id="PF17913">
    <property type="entry name" value="FHA_2"/>
    <property type="match status" value="1"/>
</dbReference>
<dbReference type="SUPFAM" id="SSF52540">
    <property type="entry name" value="P-loop containing nucleoside triphosphate hydrolases"/>
    <property type="match status" value="1"/>
</dbReference>
<dbReference type="FunFam" id="3.40.50.1000:FF:000078">
    <property type="entry name" value="Bifunctional polynucleotide phosphatase/kinase"/>
    <property type="match status" value="1"/>
</dbReference>
<dbReference type="InterPro" id="IPR023214">
    <property type="entry name" value="HAD_sf"/>
</dbReference>
<dbReference type="Gene3D" id="2.60.200.20">
    <property type="match status" value="1"/>
</dbReference>
<gene>
    <name evidence="8" type="ORF">GE061_001597</name>
</gene>
<dbReference type="GO" id="GO:0005634">
    <property type="term" value="C:nucleus"/>
    <property type="evidence" value="ECO:0007669"/>
    <property type="project" value="UniProtKB-SubCell"/>
</dbReference>
<keyword evidence="2" id="KW-0227">DNA damage</keyword>
<accession>A0A8S9Y7T4</accession>
<comment type="subcellular location">
    <subcellularLocation>
        <location evidence="1">Nucleus</location>
    </subcellularLocation>
</comment>
<evidence type="ECO:0000256" key="3">
    <source>
        <dbReference type="ARBA" id="ARBA00022801"/>
    </source>
</evidence>
<dbReference type="PANTHER" id="PTHR12083">
    <property type="entry name" value="BIFUNCTIONAL POLYNUCLEOTIDE PHOSPHATASE/KINASE"/>
    <property type="match status" value="1"/>
</dbReference>
<protein>
    <recommendedName>
        <fullName evidence="7">PNK FHA domain-containing protein</fullName>
    </recommendedName>
</protein>
<evidence type="ECO:0000313" key="9">
    <source>
        <dbReference type="Proteomes" id="UP000466442"/>
    </source>
</evidence>
<dbReference type="Gene3D" id="3.40.50.300">
    <property type="entry name" value="P-loop containing nucleotide triphosphate hydrolases"/>
    <property type="match status" value="1"/>
</dbReference>
<evidence type="ECO:0000256" key="4">
    <source>
        <dbReference type="ARBA" id="ARBA00023204"/>
    </source>
</evidence>
<dbReference type="InterPro" id="IPR006549">
    <property type="entry name" value="HAD-SF_hydro_IIIA"/>
</dbReference>
<dbReference type="GO" id="GO:0046404">
    <property type="term" value="F:ATP-dependent polydeoxyribonucleotide 5'-hydroxyl-kinase activity"/>
    <property type="evidence" value="ECO:0007669"/>
    <property type="project" value="TreeGrafter"/>
</dbReference>
<proteinExistence type="predicted"/>
<dbReference type="InterPro" id="IPR008984">
    <property type="entry name" value="SMAD_FHA_dom_sf"/>
</dbReference>
<organism evidence="8 9">
    <name type="scientific">Apolygus lucorum</name>
    <name type="common">Small green plant bug</name>
    <name type="synonym">Lygocoris lucorum</name>
    <dbReference type="NCBI Taxonomy" id="248454"/>
    <lineage>
        <taxon>Eukaryota</taxon>
        <taxon>Metazoa</taxon>
        <taxon>Ecdysozoa</taxon>
        <taxon>Arthropoda</taxon>
        <taxon>Hexapoda</taxon>
        <taxon>Insecta</taxon>
        <taxon>Pterygota</taxon>
        <taxon>Neoptera</taxon>
        <taxon>Paraneoptera</taxon>
        <taxon>Hemiptera</taxon>
        <taxon>Heteroptera</taxon>
        <taxon>Panheteroptera</taxon>
        <taxon>Cimicomorpha</taxon>
        <taxon>Miridae</taxon>
        <taxon>Mirini</taxon>
        <taxon>Apolygus</taxon>
    </lineage>
</organism>
<dbReference type="InterPro" id="IPR013954">
    <property type="entry name" value="PNK3P"/>
</dbReference>
<dbReference type="SUPFAM" id="SSF49879">
    <property type="entry name" value="SMAD/FHA domain"/>
    <property type="match status" value="1"/>
</dbReference>
<keyword evidence="9" id="KW-1185">Reference proteome</keyword>
<dbReference type="Gene3D" id="3.40.50.1000">
    <property type="entry name" value="HAD superfamily/HAD-like"/>
    <property type="match status" value="1"/>
</dbReference>
<dbReference type="InterPro" id="IPR027417">
    <property type="entry name" value="P-loop_NTPase"/>
</dbReference>
<dbReference type="GO" id="GO:0006281">
    <property type="term" value="P:DNA repair"/>
    <property type="evidence" value="ECO:0007669"/>
    <property type="project" value="UniProtKB-KW"/>
</dbReference>
<feature type="region of interest" description="Disordered" evidence="6">
    <location>
        <begin position="84"/>
        <end position="110"/>
    </location>
</feature>
<dbReference type="EMBL" id="WIXP02000001">
    <property type="protein sequence ID" value="KAF6217243.1"/>
    <property type="molecule type" value="Genomic_DNA"/>
</dbReference>
<dbReference type="NCBIfam" id="TIGR01662">
    <property type="entry name" value="HAD-SF-IIIA"/>
    <property type="match status" value="1"/>
</dbReference>
<evidence type="ECO:0000313" key="8">
    <source>
        <dbReference type="EMBL" id="KAF6217243.1"/>
    </source>
</evidence>
<dbReference type="AlphaFoldDB" id="A0A8S9Y7T4"/>
<dbReference type="FunFam" id="3.40.50.300:FF:000737">
    <property type="entry name" value="Bifunctional polynucleotide phosphatase/kinase"/>
    <property type="match status" value="1"/>
</dbReference>
<dbReference type="Pfam" id="PF08645">
    <property type="entry name" value="PNK3P"/>
    <property type="match status" value="1"/>
</dbReference>
<dbReference type="SUPFAM" id="SSF56784">
    <property type="entry name" value="HAD-like"/>
    <property type="match status" value="1"/>
</dbReference>
<dbReference type="InterPro" id="IPR041388">
    <property type="entry name" value="FHA_2"/>
</dbReference>
<keyword evidence="5" id="KW-0539">Nucleus</keyword>
<name>A0A8S9Y7T4_APOLU</name>
<dbReference type="Proteomes" id="UP000466442">
    <property type="component" value="Linkage Group LG1"/>
</dbReference>
<reference evidence="8" key="1">
    <citation type="journal article" date="2021" name="Mol. Ecol. Resour.">
        <title>Apolygus lucorum genome provides insights into omnivorousness and mesophyll feeding.</title>
        <authorList>
            <person name="Liu Y."/>
            <person name="Liu H."/>
            <person name="Wang H."/>
            <person name="Huang T."/>
            <person name="Liu B."/>
            <person name="Yang B."/>
            <person name="Yin L."/>
            <person name="Li B."/>
            <person name="Zhang Y."/>
            <person name="Zhang S."/>
            <person name="Jiang F."/>
            <person name="Zhang X."/>
            <person name="Ren Y."/>
            <person name="Wang B."/>
            <person name="Wang S."/>
            <person name="Lu Y."/>
            <person name="Wu K."/>
            <person name="Fan W."/>
            <person name="Wang G."/>
        </authorList>
    </citation>
    <scope>NUCLEOTIDE SEQUENCE</scope>
    <source>
        <strain evidence="8">12Hb</strain>
    </source>
</reference>
<dbReference type="OrthoDB" id="19045at2759"/>
<evidence type="ECO:0000256" key="5">
    <source>
        <dbReference type="ARBA" id="ARBA00023242"/>
    </source>
</evidence>
<dbReference type="PANTHER" id="PTHR12083:SF9">
    <property type="entry name" value="BIFUNCTIONAL POLYNUCLEOTIDE PHOSPHATASE_KINASE"/>
    <property type="match status" value="1"/>
</dbReference>
<feature type="compositionally biased region" description="Polar residues" evidence="6">
    <location>
        <begin position="84"/>
        <end position="95"/>
    </location>
</feature>
<dbReference type="Pfam" id="PF13671">
    <property type="entry name" value="AAA_33"/>
    <property type="match status" value="1"/>
</dbReference>
<evidence type="ECO:0000259" key="7">
    <source>
        <dbReference type="Pfam" id="PF17913"/>
    </source>
</evidence>
<comment type="caution">
    <text evidence="8">The sequence shown here is derived from an EMBL/GenBank/DDBJ whole genome shotgun (WGS) entry which is preliminary data.</text>
</comment>